<dbReference type="RefSeq" id="WP_029924950.1">
    <property type="nucleotide sequence ID" value="NZ_JADLPU010000006.1"/>
</dbReference>
<proteinExistence type="inferred from homology"/>
<reference evidence="4 5" key="1">
    <citation type="submission" date="2018-06" db="EMBL/GenBank/DDBJ databases">
        <authorList>
            <consortium name="Pathogen Informatics"/>
            <person name="Doyle S."/>
        </authorList>
    </citation>
    <scope>NUCLEOTIDE SEQUENCE [LARGE SCALE GENOMIC DNA]</scope>
    <source>
        <strain evidence="4 5">NCTC1934</strain>
    </source>
</reference>
<dbReference type="CDD" id="cd07043">
    <property type="entry name" value="STAS_anti-anti-sigma_factors"/>
    <property type="match status" value="1"/>
</dbReference>
<dbReference type="PANTHER" id="PTHR33495:SF2">
    <property type="entry name" value="ANTI-SIGMA FACTOR ANTAGONIST TM_1081-RELATED"/>
    <property type="match status" value="1"/>
</dbReference>
<dbReference type="Gene3D" id="3.30.750.24">
    <property type="entry name" value="STAS domain"/>
    <property type="match status" value="1"/>
</dbReference>
<dbReference type="AlphaFoldDB" id="A0A379JKY7"/>
<dbReference type="SUPFAM" id="SSF52091">
    <property type="entry name" value="SpoIIaa-like"/>
    <property type="match status" value="1"/>
</dbReference>
<accession>A0A379JKY7</accession>
<name>A0A379JKY7_9NOCA</name>
<organism evidence="4 5">
    <name type="scientific">Nocardia otitidiscaviarum</name>
    <dbReference type="NCBI Taxonomy" id="1823"/>
    <lineage>
        <taxon>Bacteria</taxon>
        <taxon>Bacillati</taxon>
        <taxon>Actinomycetota</taxon>
        <taxon>Actinomycetes</taxon>
        <taxon>Mycobacteriales</taxon>
        <taxon>Nocardiaceae</taxon>
        <taxon>Nocardia</taxon>
    </lineage>
</organism>
<dbReference type="InterPro" id="IPR002645">
    <property type="entry name" value="STAS_dom"/>
</dbReference>
<dbReference type="Proteomes" id="UP000255467">
    <property type="component" value="Unassembled WGS sequence"/>
</dbReference>
<dbReference type="OrthoDB" id="4571296at2"/>
<dbReference type="GO" id="GO:0043856">
    <property type="term" value="F:anti-sigma factor antagonist activity"/>
    <property type="evidence" value="ECO:0007669"/>
    <property type="project" value="InterPro"/>
</dbReference>
<evidence type="ECO:0000259" key="3">
    <source>
        <dbReference type="PROSITE" id="PS50801"/>
    </source>
</evidence>
<evidence type="ECO:0000313" key="5">
    <source>
        <dbReference type="Proteomes" id="UP000255467"/>
    </source>
</evidence>
<feature type="domain" description="STAS" evidence="3">
    <location>
        <begin position="4"/>
        <end position="116"/>
    </location>
</feature>
<protein>
    <recommendedName>
        <fullName evidence="2">Anti-sigma factor antagonist</fullName>
    </recommendedName>
</protein>
<evidence type="ECO:0000256" key="2">
    <source>
        <dbReference type="RuleBase" id="RU003749"/>
    </source>
</evidence>
<dbReference type="PROSITE" id="PS50801">
    <property type="entry name" value="STAS"/>
    <property type="match status" value="1"/>
</dbReference>
<dbReference type="NCBIfam" id="TIGR00377">
    <property type="entry name" value="ant_ant_sig"/>
    <property type="match status" value="1"/>
</dbReference>
<dbReference type="InterPro" id="IPR036513">
    <property type="entry name" value="STAS_dom_sf"/>
</dbReference>
<dbReference type="STRING" id="1406858.GCA_000710895_06890"/>
<comment type="similarity">
    <text evidence="1 2">Belongs to the anti-sigma-factor antagonist family.</text>
</comment>
<evidence type="ECO:0000256" key="1">
    <source>
        <dbReference type="ARBA" id="ARBA00009013"/>
    </source>
</evidence>
<dbReference type="InterPro" id="IPR003658">
    <property type="entry name" value="Anti-sigma_ant"/>
</dbReference>
<evidence type="ECO:0000313" key="4">
    <source>
        <dbReference type="EMBL" id="SUD49309.1"/>
    </source>
</evidence>
<dbReference type="EMBL" id="UGRY01000007">
    <property type="protein sequence ID" value="SUD49309.1"/>
    <property type="molecule type" value="Genomic_DNA"/>
</dbReference>
<dbReference type="Pfam" id="PF01740">
    <property type="entry name" value="STAS"/>
    <property type="match status" value="1"/>
</dbReference>
<keyword evidence="5" id="KW-1185">Reference proteome</keyword>
<sequence length="116" mass="12499">MNRLRVDHEVDHDAVTVRAEGDVDISSVHTLTEGLRAALESALEHPARLLVVDLDGVTYFGSAGLNALLDCHEHGVDAGVSVRLVASDLRVLRPLQVTNLDSVLAVYPTSAQARKH</sequence>
<gene>
    <name evidence="4" type="ORF">NCTC1934_06661</name>
</gene>
<dbReference type="PANTHER" id="PTHR33495">
    <property type="entry name" value="ANTI-SIGMA FACTOR ANTAGONIST TM_1081-RELATED-RELATED"/>
    <property type="match status" value="1"/>
</dbReference>